<accession>A0ABX9KH62</accession>
<keyword evidence="3" id="KW-0732">Signal</keyword>
<name>A0ABX9KH62_9FUSO</name>
<comment type="similarity">
    <text evidence="2">Belongs to the MipA/OmpV family.</text>
</comment>
<evidence type="ECO:0000256" key="6">
    <source>
        <dbReference type="SAM" id="Phobius"/>
    </source>
</evidence>
<keyword evidence="4 6" id="KW-0472">Membrane</keyword>
<evidence type="ECO:0000256" key="4">
    <source>
        <dbReference type="ARBA" id="ARBA00023136"/>
    </source>
</evidence>
<protein>
    <submittedName>
        <fullName evidence="7">MipA/OmpV family protein</fullName>
    </submittedName>
</protein>
<dbReference type="PANTHER" id="PTHR38776:SF1">
    <property type="entry name" value="MLTA-INTERACTING PROTEIN-RELATED"/>
    <property type="match status" value="1"/>
</dbReference>
<dbReference type="Proteomes" id="UP000263486">
    <property type="component" value="Unassembled WGS sequence"/>
</dbReference>
<keyword evidence="6" id="KW-0812">Transmembrane</keyword>
<comment type="subcellular location">
    <subcellularLocation>
        <location evidence="1">Cell outer membrane</location>
    </subcellularLocation>
</comment>
<dbReference type="PANTHER" id="PTHR38776">
    <property type="entry name" value="MLTA-INTERACTING PROTEIN-RELATED"/>
    <property type="match status" value="1"/>
</dbReference>
<organism evidence="7 8">
    <name type="scientific">Psychrilyobacter piezotolerans</name>
    <dbReference type="NCBI Taxonomy" id="2293438"/>
    <lineage>
        <taxon>Bacteria</taxon>
        <taxon>Fusobacteriati</taxon>
        <taxon>Fusobacteriota</taxon>
        <taxon>Fusobacteriia</taxon>
        <taxon>Fusobacteriales</taxon>
        <taxon>Fusobacteriaceae</taxon>
        <taxon>Psychrilyobacter</taxon>
    </lineage>
</organism>
<evidence type="ECO:0000256" key="5">
    <source>
        <dbReference type="ARBA" id="ARBA00023237"/>
    </source>
</evidence>
<proteinExistence type="inferred from homology"/>
<dbReference type="EMBL" id="QUAJ01000013">
    <property type="protein sequence ID" value="REI41071.1"/>
    <property type="molecule type" value="Genomic_DNA"/>
</dbReference>
<dbReference type="Pfam" id="PF06629">
    <property type="entry name" value="MipA"/>
    <property type="match status" value="1"/>
</dbReference>
<evidence type="ECO:0000256" key="1">
    <source>
        <dbReference type="ARBA" id="ARBA00004442"/>
    </source>
</evidence>
<gene>
    <name evidence="7" type="ORF">DYH56_08535</name>
</gene>
<keyword evidence="6" id="KW-1133">Transmembrane helix</keyword>
<comment type="caution">
    <text evidence="7">The sequence shown here is derived from an EMBL/GenBank/DDBJ whole genome shotgun (WGS) entry which is preliminary data.</text>
</comment>
<evidence type="ECO:0000256" key="2">
    <source>
        <dbReference type="ARBA" id="ARBA00005722"/>
    </source>
</evidence>
<evidence type="ECO:0000313" key="7">
    <source>
        <dbReference type="EMBL" id="REI41071.1"/>
    </source>
</evidence>
<keyword evidence="5" id="KW-0998">Cell outer membrane</keyword>
<sequence length="280" mass="31419">MKKLKFIILIFFISIKSFSIYFLDPAINRIMIYIDKDGANNYAFIRGIAEEKERKKEKFISLGLAGSAIEPRFNDTSSYSTVVPLINVKYNNFYTFGGIYNGYNFYQGDKLALNFNAEYRFAGHTEDKFDSYLKELSDENNPIMLGIGSNYPVGHVLLTGGIKHNVRGNSDENTASIGVLGGIPFKKFIILGFLSYEMMSNSYTNRYFGISASDSGIPPHNIDGFGSAIRFTTVLAYSLSRNMDLFSYYYIESLSDNIKKSPLVKGSNSNMIGLGATYTF</sequence>
<evidence type="ECO:0000256" key="3">
    <source>
        <dbReference type="ARBA" id="ARBA00022729"/>
    </source>
</evidence>
<dbReference type="RefSeq" id="WP_114642429.1">
    <property type="nucleotide sequence ID" value="NZ_JAACIO010000014.1"/>
</dbReference>
<evidence type="ECO:0000313" key="8">
    <source>
        <dbReference type="Proteomes" id="UP000263486"/>
    </source>
</evidence>
<reference evidence="7 8" key="1">
    <citation type="submission" date="2018-08" db="EMBL/GenBank/DDBJ databases">
        <title>Draft genome sequence of Psychrilyobacter sp. strain SD5 isolated from Black Sea water.</title>
        <authorList>
            <person name="Yadav S."/>
            <person name="Villanueva L."/>
            <person name="Damste J.S.S."/>
        </authorList>
    </citation>
    <scope>NUCLEOTIDE SEQUENCE [LARGE SCALE GENOMIC DNA]</scope>
    <source>
        <strain evidence="7 8">SD5</strain>
    </source>
</reference>
<feature type="transmembrane region" description="Helical" evidence="6">
    <location>
        <begin position="6"/>
        <end position="23"/>
    </location>
</feature>
<keyword evidence="8" id="KW-1185">Reference proteome</keyword>
<dbReference type="InterPro" id="IPR010583">
    <property type="entry name" value="MipA"/>
</dbReference>